<gene>
    <name evidence="7" type="ORF">HU747_05205</name>
</gene>
<comment type="cofactor">
    <cofactor evidence="1">
        <name>FAD</name>
        <dbReference type="ChEBI" id="CHEBI:57692"/>
    </cofactor>
</comment>
<dbReference type="InterPro" id="IPR036188">
    <property type="entry name" value="FAD/NAD-bd_sf"/>
</dbReference>
<evidence type="ECO:0000256" key="5">
    <source>
        <dbReference type="ARBA" id="ARBA00023002"/>
    </source>
</evidence>
<keyword evidence="5" id="KW-0560">Oxidoreductase</keyword>
<evidence type="ECO:0000256" key="2">
    <source>
        <dbReference type="ARBA" id="ARBA00005272"/>
    </source>
</evidence>
<evidence type="ECO:0000259" key="6">
    <source>
        <dbReference type="Pfam" id="PF07992"/>
    </source>
</evidence>
<dbReference type="PANTHER" id="PTHR42913:SF3">
    <property type="entry name" value="64 KDA MITOCHONDRIAL NADH DEHYDROGENASE (EUROFUNG)"/>
    <property type="match status" value="1"/>
</dbReference>
<name>A0ABR6V3B1_9PSED</name>
<evidence type="ECO:0000256" key="4">
    <source>
        <dbReference type="ARBA" id="ARBA00022827"/>
    </source>
</evidence>
<evidence type="ECO:0000256" key="1">
    <source>
        <dbReference type="ARBA" id="ARBA00001974"/>
    </source>
</evidence>
<keyword evidence="4" id="KW-0274">FAD</keyword>
<dbReference type="PRINTS" id="PR00411">
    <property type="entry name" value="PNDRDTASEI"/>
</dbReference>
<sequence>MTHRIVIVGGGAGGLELATQLGQHLGRKGRAHITLVDSNLTHIWKPLLHEVAAGSLNSSLDELNYVAQARWNHFHFQYGRMCGVDRTAKTIKLARLTDDQGVEISPERELAYDSLVISVGSQCNDFGTAGVKEHCAFLDSRDQAEKLHKMILSRYLRAHASDQPKPLSIAVVGAGATGVELSAELHHAVRLIKGYGIRQASSDTLKIYLIEAGERILPALPERISQAVHRELIKLGIEVLVRSPVQQVTEAGVVLADDDVLQVDLKIWAAGIKAPAFLRDLDGLATNRINQIEVLPTLQSVSDESIFALGDCAACPIEGSEGKRVPPRAQAAHQQAKHLAKNLALKLAGKPLQKFVYRDYGTLVSLASFSAVGTLMGNLSGTTFVEGLLARMFYLSLYRMHQAALLGKRRVLLKMLGDLFTKQTRPRLRLH</sequence>
<dbReference type="Pfam" id="PF07992">
    <property type="entry name" value="Pyr_redox_2"/>
    <property type="match status" value="1"/>
</dbReference>
<dbReference type="RefSeq" id="WP_186598319.1">
    <property type="nucleotide sequence ID" value="NZ_JABWRS010000003.1"/>
</dbReference>
<keyword evidence="3" id="KW-0285">Flavoprotein</keyword>
<comment type="caution">
    <text evidence="7">The sequence shown here is derived from an EMBL/GenBank/DDBJ whole genome shotgun (WGS) entry which is preliminary data.</text>
</comment>
<dbReference type="PANTHER" id="PTHR42913">
    <property type="entry name" value="APOPTOSIS-INDUCING FACTOR 1"/>
    <property type="match status" value="1"/>
</dbReference>
<dbReference type="InterPro" id="IPR023753">
    <property type="entry name" value="FAD/NAD-binding_dom"/>
</dbReference>
<comment type="similarity">
    <text evidence="2">Belongs to the NADH dehydrogenase family.</text>
</comment>
<accession>A0ABR6V3B1</accession>
<keyword evidence="8" id="KW-1185">Reference proteome</keyword>
<dbReference type="Gene3D" id="3.50.50.100">
    <property type="match status" value="1"/>
</dbReference>
<evidence type="ECO:0000313" key="8">
    <source>
        <dbReference type="Proteomes" id="UP000628086"/>
    </source>
</evidence>
<organism evidence="7 8">
    <name type="scientific">Pseudomonas taiwanensis</name>
    <dbReference type="NCBI Taxonomy" id="470150"/>
    <lineage>
        <taxon>Bacteria</taxon>
        <taxon>Pseudomonadati</taxon>
        <taxon>Pseudomonadota</taxon>
        <taxon>Gammaproteobacteria</taxon>
        <taxon>Pseudomonadales</taxon>
        <taxon>Pseudomonadaceae</taxon>
        <taxon>Pseudomonas</taxon>
    </lineage>
</organism>
<dbReference type="Proteomes" id="UP000628086">
    <property type="component" value="Unassembled WGS sequence"/>
</dbReference>
<dbReference type="PRINTS" id="PR00368">
    <property type="entry name" value="FADPNR"/>
</dbReference>
<evidence type="ECO:0000256" key="3">
    <source>
        <dbReference type="ARBA" id="ARBA00022630"/>
    </source>
</evidence>
<dbReference type="EMBL" id="JABWRS010000003">
    <property type="protein sequence ID" value="MBC3474992.1"/>
    <property type="molecule type" value="Genomic_DNA"/>
</dbReference>
<dbReference type="SUPFAM" id="SSF51905">
    <property type="entry name" value="FAD/NAD(P)-binding domain"/>
    <property type="match status" value="1"/>
</dbReference>
<protein>
    <submittedName>
        <fullName evidence="7">NAD(P)/FAD-dependent oxidoreductase</fullName>
    </submittedName>
</protein>
<reference evidence="7 8" key="1">
    <citation type="journal article" date="2020" name="Microorganisms">
        <title>Reliable Identification of Environmental Pseudomonas Isolates Using the rpoD Gene.</title>
        <authorList>
            <consortium name="The Broad Institute Genome Sequencing Platform"/>
            <person name="Girard L."/>
            <person name="Lood C."/>
            <person name="Rokni-Zadeh H."/>
            <person name="van Noort V."/>
            <person name="Lavigne R."/>
            <person name="De Mot R."/>
        </authorList>
    </citation>
    <scope>NUCLEOTIDE SEQUENCE [LARGE SCALE GENOMIC DNA]</scope>
    <source>
        <strain evidence="7 8">RW7P2</strain>
    </source>
</reference>
<evidence type="ECO:0000313" key="7">
    <source>
        <dbReference type="EMBL" id="MBC3474992.1"/>
    </source>
</evidence>
<proteinExistence type="inferred from homology"/>
<dbReference type="InterPro" id="IPR051169">
    <property type="entry name" value="NADH-Q_oxidoreductase"/>
</dbReference>
<feature type="domain" description="FAD/NAD(P)-binding" evidence="6">
    <location>
        <begin position="4"/>
        <end position="336"/>
    </location>
</feature>